<proteinExistence type="predicted"/>
<dbReference type="InterPro" id="IPR029064">
    <property type="entry name" value="Ribosomal_eL30-like_sf"/>
</dbReference>
<dbReference type="GeneID" id="87620188"/>
<dbReference type="Proteomes" id="UP000288024">
    <property type="component" value="Unassembled WGS sequence"/>
</dbReference>
<dbReference type="InterPro" id="IPR012543">
    <property type="entry name" value="DUF1694"/>
</dbReference>
<sequence>MSNPNLDDYLQQGMYGAKETKPEERRKFLGTIRERVVLALLQNQVSEANVYKEAEEAIKGNKGAKLYLNGHLDYSYLSKYLKLANEQNMEYTMVTNNDYNSEIGLLIAYDHAVDKEDIYVNESAVEKKPDEPKEKKGFFAKLFNK</sequence>
<dbReference type="Gene3D" id="3.30.1330.30">
    <property type="match status" value="1"/>
</dbReference>
<accession>A0A3S2U836</accession>
<dbReference type="Pfam" id="PF07997">
    <property type="entry name" value="DUF1694"/>
    <property type="match status" value="1"/>
</dbReference>
<dbReference type="AlphaFoldDB" id="A0A3S2U836"/>
<dbReference type="PIRSF" id="PIRSF034303">
    <property type="entry name" value="DUF1694"/>
    <property type="match status" value="1"/>
</dbReference>
<protein>
    <submittedName>
        <fullName evidence="1">DUF1694 domain-containing protein</fullName>
    </submittedName>
</protein>
<dbReference type="EMBL" id="RZTZ01000010">
    <property type="protein sequence ID" value="RVT59164.1"/>
    <property type="molecule type" value="Genomic_DNA"/>
</dbReference>
<comment type="caution">
    <text evidence="1">The sequence shown here is derived from an EMBL/GenBank/DDBJ whole genome shotgun (WGS) entry which is preliminary data.</text>
</comment>
<reference evidence="1 2" key="1">
    <citation type="submission" date="2019-01" db="EMBL/GenBank/DDBJ databases">
        <title>Bacillus sp. M5HDSG1-1, whole genome shotgun sequence.</title>
        <authorList>
            <person name="Tuo L."/>
        </authorList>
    </citation>
    <scope>NUCLEOTIDE SEQUENCE [LARGE SCALE GENOMIC DNA]</scope>
    <source>
        <strain evidence="1 2">M5HDSG1-1</strain>
    </source>
</reference>
<evidence type="ECO:0000313" key="2">
    <source>
        <dbReference type="Proteomes" id="UP000288024"/>
    </source>
</evidence>
<evidence type="ECO:0000313" key="1">
    <source>
        <dbReference type="EMBL" id="RVT59164.1"/>
    </source>
</evidence>
<name>A0A3S2U836_9BACI</name>
<gene>
    <name evidence="1" type="ORF">EM808_20505</name>
</gene>
<organism evidence="1 2">
    <name type="scientific">Niallia taxi</name>
    <dbReference type="NCBI Taxonomy" id="2499688"/>
    <lineage>
        <taxon>Bacteria</taxon>
        <taxon>Bacillati</taxon>
        <taxon>Bacillota</taxon>
        <taxon>Bacilli</taxon>
        <taxon>Bacillales</taxon>
        <taxon>Bacillaceae</taxon>
        <taxon>Niallia</taxon>
    </lineage>
</organism>
<keyword evidence="2" id="KW-1185">Reference proteome</keyword>
<dbReference type="SUPFAM" id="SSF160515">
    <property type="entry name" value="YueI-like"/>
    <property type="match status" value="1"/>
</dbReference>
<dbReference type="RefSeq" id="WP_127740260.1">
    <property type="nucleotide sequence ID" value="NZ_CAJCKN010000003.1"/>
</dbReference>